<evidence type="ECO:0000313" key="2">
    <source>
        <dbReference type="EMBL" id="KUG06354.1"/>
    </source>
</evidence>
<feature type="compositionally biased region" description="Basic and acidic residues" evidence="1">
    <location>
        <begin position="121"/>
        <end position="134"/>
    </location>
</feature>
<evidence type="ECO:0000313" key="3">
    <source>
        <dbReference type="Proteomes" id="UP000054223"/>
    </source>
</evidence>
<keyword evidence="3" id="KW-1185">Reference proteome</keyword>
<dbReference type="RefSeq" id="WP_059072050.1">
    <property type="nucleotide sequence ID" value="NZ_LNAL01000008.1"/>
</dbReference>
<evidence type="ECO:0000256" key="1">
    <source>
        <dbReference type="SAM" id="MobiDB-lite"/>
    </source>
</evidence>
<feature type="region of interest" description="Disordered" evidence="1">
    <location>
        <begin position="116"/>
        <end position="136"/>
    </location>
</feature>
<proteinExistence type="predicted"/>
<sequence>MGTSVKEFESLLLQMGLDDVNDPCDTLDVALRGMSLTSRVECLTYLLTEYEEGRIDKEGGIWHQRYDYEPSFYNHNTFQEDNNSRGVIDRTMSRLVLMLKSYVPYRLENAKKQLSNLGKSDAAEQKDDVSEAEQKPLSPVELLTSKDAAALLKKSLSWLQKQVKGHELLRPYKYPGSNINLYPKMNLVKYMNLASPEQKKTTSSIEVGEANKADPLVPLRYYRRKRTG</sequence>
<comment type="caution">
    <text evidence="2">The sequence shown here is derived from an EMBL/GenBank/DDBJ whole genome shotgun (WGS) entry which is preliminary data.</text>
</comment>
<protein>
    <submittedName>
        <fullName evidence="2">Uncharacterized protein</fullName>
    </submittedName>
</protein>
<accession>A0A9X0HI87</accession>
<dbReference type="EMBL" id="LNAL01000008">
    <property type="protein sequence ID" value="KUG06354.1"/>
    <property type="molecule type" value="Genomic_DNA"/>
</dbReference>
<reference evidence="2 3" key="1">
    <citation type="submission" date="2015-11" db="EMBL/GenBank/DDBJ databases">
        <title>Solirubrum puertoriconensis gen. nov. an environmental bacteria isolated in Puerto Rico.</title>
        <authorList>
            <person name="Cuebas-Irizarry M.F."/>
            <person name="Montalvo-Rodriguez R."/>
        </authorList>
    </citation>
    <scope>NUCLEOTIDE SEQUENCE [LARGE SCALE GENOMIC DNA]</scope>
    <source>
        <strain evidence="2 3">MC1A</strain>
    </source>
</reference>
<dbReference type="AlphaFoldDB" id="A0A9X0HI87"/>
<organism evidence="2 3">
    <name type="scientific">Solirubrum puertoriconensis</name>
    <dbReference type="NCBI Taxonomy" id="1751427"/>
    <lineage>
        <taxon>Bacteria</taxon>
        <taxon>Pseudomonadati</taxon>
        <taxon>Bacteroidota</taxon>
        <taxon>Cytophagia</taxon>
        <taxon>Cytophagales</taxon>
    </lineage>
</organism>
<name>A0A9X0HI87_SOLP1</name>
<dbReference type="Proteomes" id="UP000054223">
    <property type="component" value="Unassembled WGS sequence"/>
</dbReference>
<gene>
    <name evidence="2" type="ORF">ASU33_03080</name>
</gene>